<dbReference type="EMBL" id="BGZK01002482">
    <property type="protein sequence ID" value="GBP94257.1"/>
    <property type="molecule type" value="Genomic_DNA"/>
</dbReference>
<feature type="compositionally biased region" description="Basic residues" evidence="1">
    <location>
        <begin position="128"/>
        <end position="139"/>
    </location>
</feature>
<comment type="caution">
    <text evidence="2">The sequence shown here is derived from an EMBL/GenBank/DDBJ whole genome shotgun (WGS) entry which is preliminary data.</text>
</comment>
<accession>A0A4C2A5S9</accession>
<reference evidence="2 3" key="1">
    <citation type="journal article" date="2019" name="Commun. Biol.">
        <title>The bagworm genome reveals a unique fibroin gene that provides high tensile strength.</title>
        <authorList>
            <person name="Kono N."/>
            <person name="Nakamura H."/>
            <person name="Ohtoshi R."/>
            <person name="Tomita M."/>
            <person name="Numata K."/>
            <person name="Arakawa K."/>
        </authorList>
    </citation>
    <scope>NUCLEOTIDE SEQUENCE [LARGE SCALE GENOMIC DNA]</scope>
</reference>
<feature type="compositionally biased region" description="Polar residues" evidence="1">
    <location>
        <begin position="111"/>
        <end position="126"/>
    </location>
</feature>
<dbReference type="Proteomes" id="UP000299102">
    <property type="component" value="Unassembled WGS sequence"/>
</dbReference>
<proteinExistence type="predicted"/>
<sequence length="172" mass="19671">MPRYSARDIACLSVVNWPPTEIGRYLHKSGDNAGIRLLDSHTATKKYRVYCRRSRGRHVAGAGVRVRAWALPSRRHVSGMLTVPQVTFTGILLSQLNVNEVLVGRKRGTRAKSTFSRSRRAVSSNGGHRPRPQIQRRHSIRVEEEEIQPSRRRVSDHRPKAEFDLRTPHRLP</sequence>
<organism evidence="2 3">
    <name type="scientific">Eumeta variegata</name>
    <name type="common">Bagworm moth</name>
    <name type="synonym">Eumeta japonica</name>
    <dbReference type="NCBI Taxonomy" id="151549"/>
    <lineage>
        <taxon>Eukaryota</taxon>
        <taxon>Metazoa</taxon>
        <taxon>Ecdysozoa</taxon>
        <taxon>Arthropoda</taxon>
        <taxon>Hexapoda</taxon>
        <taxon>Insecta</taxon>
        <taxon>Pterygota</taxon>
        <taxon>Neoptera</taxon>
        <taxon>Endopterygota</taxon>
        <taxon>Lepidoptera</taxon>
        <taxon>Glossata</taxon>
        <taxon>Ditrysia</taxon>
        <taxon>Tineoidea</taxon>
        <taxon>Psychidae</taxon>
        <taxon>Oiketicinae</taxon>
        <taxon>Eumeta</taxon>
    </lineage>
</organism>
<evidence type="ECO:0000256" key="1">
    <source>
        <dbReference type="SAM" id="MobiDB-lite"/>
    </source>
</evidence>
<dbReference type="AlphaFoldDB" id="A0A4C2A5S9"/>
<evidence type="ECO:0000313" key="2">
    <source>
        <dbReference type="EMBL" id="GBP94257.1"/>
    </source>
</evidence>
<protein>
    <submittedName>
        <fullName evidence="2">Uncharacterized protein</fullName>
    </submittedName>
</protein>
<keyword evidence="3" id="KW-1185">Reference proteome</keyword>
<feature type="region of interest" description="Disordered" evidence="1">
    <location>
        <begin position="109"/>
        <end position="172"/>
    </location>
</feature>
<evidence type="ECO:0000313" key="3">
    <source>
        <dbReference type="Proteomes" id="UP000299102"/>
    </source>
</evidence>
<feature type="compositionally biased region" description="Basic and acidic residues" evidence="1">
    <location>
        <begin position="156"/>
        <end position="172"/>
    </location>
</feature>
<name>A0A4C2A5S9_EUMVA</name>
<gene>
    <name evidence="2" type="ORF">EVAR_69342_1</name>
</gene>